<dbReference type="EMBL" id="LSSN01001742">
    <property type="protein sequence ID" value="OMJ18466.1"/>
    <property type="molecule type" value="Genomic_DNA"/>
</dbReference>
<accession>A0A1R1XV24</accession>
<dbReference type="AlphaFoldDB" id="A0A1R1XV24"/>
<reference evidence="1 2" key="1">
    <citation type="submission" date="2017-01" db="EMBL/GenBank/DDBJ databases">
        <authorList>
            <person name="Mah S.A."/>
            <person name="Swanson W.J."/>
            <person name="Moy G.W."/>
            <person name="Vacquier V.D."/>
        </authorList>
    </citation>
    <scope>NUCLEOTIDE SEQUENCE [LARGE SCALE GENOMIC DNA]</scope>
    <source>
        <strain evidence="1 2">GSMNP</strain>
    </source>
</reference>
<comment type="caution">
    <text evidence="1">The sequence shown here is derived from an EMBL/GenBank/DDBJ whole genome shotgun (WGS) entry which is preliminary data.</text>
</comment>
<name>A0A1R1XV24_9FUNG</name>
<keyword evidence="2" id="KW-1185">Reference proteome</keyword>
<gene>
    <name evidence="1" type="ORF">AYI70_g5344</name>
</gene>
<proteinExistence type="predicted"/>
<evidence type="ECO:0000313" key="2">
    <source>
        <dbReference type="Proteomes" id="UP000187283"/>
    </source>
</evidence>
<sequence>MIIYNSNSVANSQWDTFLAAKNEMLCRSLALQHPWLEMVGATISEIEGQRYAVGLSQNRVNIFQQSSGQLLYTSPTFESNEEFSHLASC</sequence>
<organism evidence="1 2">
    <name type="scientific">Smittium culicis</name>
    <dbReference type="NCBI Taxonomy" id="133412"/>
    <lineage>
        <taxon>Eukaryota</taxon>
        <taxon>Fungi</taxon>
        <taxon>Fungi incertae sedis</taxon>
        <taxon>Zoopagomycota</taxon>
        <taxon>Kickxellomycotina</taxon>
        <taxon>Harpellomycetes</taxon>
        <taxon>Harpellales</taxon>
        <taxon>Legeriomycetaceae</taxon>
        <taxon>Smittium</taxon>
    </lineage>
</organism>
<dbReference type="Proteomes" id="UP000187283">
    <property type="component" value="Unassembled WGS sequence"/>
</dbReference>
<evidence type="ECO:0000313" key="1">
    <source>
        <dbReference type="EMBL" id="OMJ18466.1"/>
    </source>
</evidence>
<protein>
    <submittedName>
        <fullName evidence="1">Uncharacterized protein</fullName>
    </submittedName>
</protein>